<sequence>MSFVHLHVHSHYSLLDGLTQIGDLVKAAKKRGFTSLALTDHANLYGAIEFYEACQKEGLKPIIGAEIHVSPNNLEDKTVEHKMYHLILLAKDYDGYRNLIKIISLGALRQDVPKPAVTLKELRPLASGLIALSGCLEGEVPTLLKHDDYEKAKKVAFEYQTIFGADNFFLELNDLPELDGQIDVNEQLIKLGKETTIPLVVTRDVHYLHFDDAEAQDILTCIRDGRTIDEPNRPSEVQVDHSLASEKEIAGRFKHVPEALENTGKIADRINLTLELNKWHFPQMDLPPNKTADEHLRDEVCRRLALLTTIDEKVKERVEYELGIIIKKGYSPYFLVVSDYVDYARRNGIIETTRGSGAGSIVAYAMGITTVDPLSFKLPFERFLNPFRPSPPDIDADFADDRRDDMIAYVTKKYGAEKVAQIITFGTMAARGSIRDVGRALGYSYSFCEQVSKLIPFGAQGFTMTIEKAINLEPDLKELYTKNAQVKRLIDLAKKIEGCGRHTSIHAAGVVISPTDLTDFTPIQHEVGGTRTVTQYEMHAVEAAGLLKMDFLGIRNLSILGHAVVLTKQTTGQKIDIYNLQPWDDKKTYDMLARGETMGVFQLSGSGMTRYLKELKPSSIFDIMAMVALFRPGPMESIPEYIKRKNNPETIVYLDPRMKDFLDQSLGIIVYQDDVLLTAINLAGYNWEEADKFRKAMGKKIPEEMMKQREKFFKGAKEIGKLSDTTINKLWEYIEPFAAYGFNKAHAASYAVVAYQTAYMKANFPLQYMTAVLIAESGDIDKVPAIIHECNRLNIKVQPPDINASEKSFAMITPKEGAAHIRFGLNGIKNLGEHIAEVIYGERQAHGAYRDLDDFLSRVKDKDLNKKSLEALIKCGAMDLFGHDRGLLLNNVGNLLTFIRDKQEKNNTKQDSLFSGSSLLKSNKVILQPSPEATDDEKLTWEKELLGLYVTSHPFAFYAEALKNVVAPINELGGHGRKQWTMVGGIIDATKKKITRSGSAMMFVTIQDLTGSLELLVFPKSYEATKDVWVKGKIVFVVGRTGDEEGDDKIFAEKAYELNKENVKALSRQFAGSSSHKKESSSSAQNLSPEEVFEISLSATDMKQKADSLKQVLNEFPGGQAVYLLVGGRKIKTSLKVKDCPELQQALRELLQAPATAQ</sequence>
<dbReference type="PANTHER" id="PTHR32294">
    <property type="entry name" value="DNA POLYMERASE III SUBUNIT ALPHA"/>
    <property type="match status" value="1"/>
</dbReference>
<evidence type="ECO:0000256" key="5">
    <source>
        <dbReference type="ARBA" id="ARBA00022695"/>
    </source>
</evidence>
<dbReference type="Gene3D" id="3.20.20.140">
    <property type="entry name" value="Metal-dependent hydrolases"/>
    <property type="match status" value="1"/>
</dbReference>
<evidence type="ECO:0000256" key="8">
    <source>
        <dbReference type="ARBA" id="ARBA00049244"/>
    </source>
</evidence>
<dbReference type="InterPro" id="IPR040982">
    <property type="entry name" value="DNA_pol3_finger"/>
</dbReference>
<comment type="catalytic activity">
    <reaction evidence="8">
        <text>DNA(n) + a 2'-deoxyribonucleoside 5'-triphosphate = DNA(n+1) + diphosphate</text>
        <dbReference type="Rhea" id="RHEA:22508"/>
        <dbReference type="Rhea" id="RHEA-COMP:17339"/>
        <dbReference type="Rhea" id="RHEA-COMP:17340"/>
        <dbReference type="ChEBI" id="CHEBI:33019"/>
        <dbReference type="ChEBI" id="CHEBI:61560"/>
        <dbReference type="ChEBI" id="CHEBI:173112"/>
        <dbReference type="EC" id="2.7.7.7"/>
    </reaction>
</comment>
<dbReference type="EC" id="2.7.7.7" evidence="2"/>
<dbReference type="SMART" id="SM00481">
    <property type="entry name" value="POLIIIAc"/>
    <property type="match status" value="1"/>
</dbReference>
<evidence type="ECO:0000256" key="2">
    <source>
        <dbReference type="ARBA" id="ARBA00012417"/>
    </source>
</evidence>
<dbReference type="CDD" id="cd12113">
    <property type="entry name" value="PHP_PolIIIA_DnaE3"/>
    <property type="match status" value="1"/>
</dbReference>
<dbReference type="Gene3D" id="1.10.150.870">
    <property type="match status" value="1"/>
</dbReference>
<evidence type="ECO:0000256" key="4">
    <source>
        <dbReference type="ARBA" id="ARBA00022679"/>
    </source>
</evidence>
<organism evidence="10 11">
    <name type="scientific">Candidatus Magasanikbacteria bacterium RIFCSPHIGHO2_02_FULL_45_10</name>
    <dbReference type="NCBI Taxonomy" id="1798679"/>
    <lineage>
        <taxon>Bacteria</taxon>
        <taxon>Candidatus Magasanikiibacteriota</taxon>
    </lineage>
</organism>
<dbReference type="CDD" id="cd04485">
    <property type="entry name" value="DnaE_OBF"/>
    <property type="match status" value="1"/>
</dbReference>
<accession>A0A1F6MB89</accession>
<keyword evidence="5" id="KW-0548">Nucleotidyltransferase</keyword>
<dbReference type="Gene3D" id="1.10.10.1600">
    <property type="entry name" value="Bacterial DNA polymerase III alpha subunit, thumb domain"/>
    <property type="match status" value="1"/>
</dbReference>
<dbReference type="Pfam" id="PF17657">
    <property type="entry name" value="DNA_pol3_finger"/>
    <property type="match status" value="1"/>
</dbReference>
<evidence type="ECO:0000256" key="6">
    <source>
        <dbReference type="ARBA" id="ARBA00022705"/>
    </source>
</evidence>
<evidence type="ECO:0000313" key="10">
    <source>
        <dbReference type="EMBL" id="OGH68927.1"/>
    </source>
</evidence>
<evidence type="ECO:0000256" key="1">
    <source>
        <dbReference type="ARBA" id="ARBA00004496"/>
    </source>
</evidence>
<proteinExistence type="predicted"/>
<dbReference type="InterPro" id="IPR041931">
    <property type="entry name" value="DNA_pol3_alpha_thumb_dom"/>
</dbReference>
<dbReference type="AlphaFoldDB" id="A0A1F6MB89"/>
<gene>
    <name evidence="10" type="ORF">A3D53_01690</name>
</gene>
<evidence type="ECO:0000259" key="9">
    <source>
        <dbReference type="SMART" id="SM00481"/>
    </source>
</evidence>
<dbReference type="PANTHER" id="PTHR32294:SF0">
    <property type="entry name" value="DNA POLYMERASE III SUBUNIT ALPHA"/>
    <property type="match status" value="1"/>
</dbReference>
<comment type="caution">
    <text evidence="10">The sequence shown here is derived from an EMBL/GenBank/DDBJ whole genome shotgun (WGS) entry which is preliminary data.</text>
</comment>
<dbReference type="GO" id="GO:0008408">
    <property type="term" value="F:3'-5' exonuclease activity"/>
    <property type="evidence" value="ECO:0007669"/>
    <property type="project" value="InterPro"/>
</dbReference>
<dbReference type="InterPro" id="IPR011708">
    <property type="entry name" value="DNA_pol3_alpha_NTPase_dom"/>
</dbReference>
<dbReference type="InterPro" id="IPR003141">
    <property type="entry name" value="Pol/His_phosphatase_N"/>
</dbReference>
<feature type="domain" description="Polymerase/histidinol phosphatase N-terminal" evidence="9">
    <location>
        <begin position="4"/>
        <end position="71"/>
    </location>
</feature>
<dbReference type="NCBIfam" id="TIGR00594">
    <property type="entry name" value="polc"/>
    <property type="match status" value="1"/>
</dbReference>
<keyword evidence="7" id="KW-0239">DNA-directed DNA polymerase</keyword>
<dbReference type="Pfam" id="PF14579">
    <property type="entry name" value="HHH_6"/>
    <property type="match status" value="1"/>
</dbReference>
<dbReference type="InterPro" id="IPR004805">
    <property type="entry name" value="DnaE2/DnaE/PolC"/>
</dbReference>
<keyword evidence="4" id="KW-0808">Transferase</keyword>
<reference evidence="10 11" key="1">
    <citation type="journal article" date="2016" name="Nat. Commun.">
        <title>Thousands of microbial genomes shed light on interconnected biogeochemical processes in an aquifer system.</title>
        <authorList>
            <person name="Anantharaman K."/>
            <person name="Brown C.T."/>
            <person name="Hug L.A."/>
            <person name="Sharon I."/>
            <person name="Castelle C.J."/>
            <person name="Probst A.J."/>
            <person name="Thomas B.C."/>
            <person name="Singh A."/>
            <person name="Wilkins M.J."/>
            <person name="Karaoz U."/>
            <person name="Brodie E.L."/>
            <person name="Williams K.H."/>
            <person name="Hubbard S.S."/>
            <person name="Banfield J.F."/>
        </authorList>
    </citation>
    <scope>NUCLEOTIDE SEQUENCE [LARGE SCALE GENOMIC DNA]</scope>
</reference>
<evidence type="ECO:0000256" key="3">
    <source>
        <dbReference type="ARBA" id="ARBA00019114"/>
    </source>
</evidence>
<evidence type="ECO:0000256" key="7">
    <source>
        <dbReference type="ARBA" id="ARBA00022932"/>
    </source>
</evidence>
<dbReference type="InterPro" id="IPR004365">
    <property type="entry name" value="NA-bd_OB_tRNA"/>
</dbReference>
<dbReference type="EMBL" id="MFQA01000024">
    <property type="protein sequence ID" value="OGH68927.1"/>
    <property type="molecule type" value="Genomic_DNA"/>
</dbReference>
<dbReference type="InterPro" id="IPR004013">
    <property type="entry name" value="PHP_dom"/>
</dbReference>
<dbReference type="GO" id="GO:0006260">
    <property type="term" value="P:DNA replication"/>
    <property type="evidence" value="ECO:0007669"/>
    <property type="project" value="UniProtKB-KW"/>
</dbReference>
<dbReference type="NCBIfam" id="NF004226">
    <property type="entry name" value="PRK05673.1"/>
    <property type="match status" value="1"/>
</dbReference>
<dbReference type="Pfam" id="PF07733">
    <property type="entry name" value="DNA_pol3_alpha"/>
    <property type="match status" value="1"/>
</dbReference>
<dbReference type="SUPFAM" id="SSF89550">
    <property type="entry name" value="PHP domain-like"/>
    <property type="match status" value="1"/>
</dbReference>
<comment type="subcellular location">
    <subcellularLocation>
        <location evidence="1">Cytoplasm</location>
    </subcellularLocation>
</comment>
<dbReference type="Pfam" id="PF02811">
    <property type="entry name" value="PHP"/>
    <property type="match status" value="1"/>
</dbReference>
<dbReference type="GO" id="GO:0003887">
    <property type="term" value="F:DNA-directed DNA polymerase activity"/>
    <property type="evidence" value="ECO:0007669"/>
    <property type="project" value="UniProtKB-KW"/>
</dbReference>
<dbReference type="Proteomes" id="UP000176413">
    <property type="component" value="Unassembled WGS sequence"/>
</dbReference>
<dbReference type="Pfam" id="PF01336">
    <property type="entry name" value="tRNA_anti-codon"/>
    <property type="match status" value="1"/>
</dbReference>
<name>A0A1F6MB89_9BACT</name>
<protein>
    <recommendedName>
        <fullName evidence="3">DNA polymerase III subunit alpha</fullName>
        <ecNumber evidence="2">2.7.7.7</ecNumber>
    </recommendedName>
</protein>
<dbReference type="InterPro" id="IPR016195">
    <property type="entry name" value="Pol/histidinol_Pase-like"/>
</dbReference>
<evidence type="ECO:0000313" key="11">
    <source>
        <dbReference type="Proteomes" id="UP000176413"/>
    </source>
</evidence>
<dbReference type="InterPro" id="IPR029460">
    <property type="entry name" value="DNAPol_HHH"/>
</dbReference>
<keyword evidence="6" id="KW-0235">DNA replication</keyword>
<dbReference type="GO" id="GO:0003676">
    <property type="term" value="F:nucleic acid binding"/>
    <property type="evidence" value="ECO:0007669"/>
    <property type="project" value="InterPro"/>
</dbReference>
<dbReference type="GO" id="GO:0005737">
    <property type="term" value="C:cytoplasm"/>
    <property type="evidence" value="ECO:0007669"/>
    <property type="project" value="UniProtKB-SubCell"/>
</dbReference>